<keyword evidence="2 4" id="KW-0863">Zinc-finger</keyword>
<dbReference type="InterPro" id="IPR001841">
    <property type="entry name" value="Znf_RING"/>
</dbReference>
<keyword evidence="1" id="KW-0479">Metal-binding</keyword>
<evidence type="ECO:0000259" key="7">
    <source>
        <dbReference type="PROSITE" id="PS50089"/>
    </source>
</evidence>
<feature type="compositionally biased region" description="Basic and acidic residues" evidence="5">
    <location>
        <begin position="33"/>
        <end position="42"/>
    </location>
</feature>
<dbReference type="Proteomes" id="UP001515480">
    <property type="component" value="Unassembled WGS sequence"/>
</dbReference>
<gene>
    <name evidence="8" type="ORF">AB1Y20_003429</name>
</gene>
<dbReference type="SUPFAM" id="SSF57850">
    <property type="entry name" value="RING/U-box"/>
    <property type="match status" value="1"/>
</dbReference>
<dbReference type="SMART" id="SM00184">
    <property type="entry name" value="RING"/>
    <property type="match status" value="1"/>
</dbReference>
<evidence type="ECO:0000313" key="9">
    <source>
        <dbReference type="Proteomes" id="UP001515480"/>
    </source>
</evidence>
<dbReference type="AlphaFoldDB" id="A0AB34JBU2"/>
<dbReference type="PANTHER" id="PTHR45931:SF3">
    <property type="entry name" value="RING ZINC FINGER-CONTAINING PROTEIN"/>
    <property type="match status" value="1"/>
</dbReference>
<comment type="caution">
    <text evidence="8">The sequence shown here is derived from an EMBL/GenBank/DDBJ whole genome shotgun (WGS) entry which is preliminary data.</text>
</comment>
<dbReference type="Pfam" id="PF13639">
    <property type="entry name" value="zf-RING_2"/>
    <property type="match status" value="1"/>
</dbReference>
<evidence type="ECO:0000313" key="8">
    <source>
        <dbReference type="EMBL" id="KAL1519169.1"/>
    </source>
</evidence>
<keyword evidence="9" id="KW-1185">Reference proteome</keyword>
<name>A0AB34JBU2_PRYPA</name>
<proteinExistence type="predicted"/>
<feature type="region of interest" description="Disordered" evidence="5">
    <location>
        <begin position="24"/>
        <end position="44"/>
    </location>
</feature>
<keyword evidence="6" id="KW-0812">Transmembrane</keyword>
<keyword evidence="6" id="KW-0472">Membrane</keyword>
<evidence type="ECO:0000256" key="2">
    <source>
        <dbReference type="ARBA" id="ARBA00022771"/>
    </source>
</evidence>
<dbReference type="EMBL" id="JBGBPQ010000010">
    <property type="protein sequence ID" value="KAL1519169.1"/>
    <property type="molecule type" value="Genomic_DNA"/>
</dbReference>
<dbReference type="InterPro" id="IPR051834">
    <property type="entry name" value="RING_finger_E3_ligase"/>
</dbReference>
<keyword evidence="3" id="KW-0862">Zinc</keyword>
<sequence>MPPSLRHLVGPLLVAPAASQGPFPFFGKGRGAPPDRRGETDARTNAPCPHGPLFIVETGFPLQGFVCPAWRAILASPSLPLVLHLNGSSPEPYSIVDFFLAPSAPAALLLDSPAPPFGRRWAGRCAWNPALPPRVDRVVPPKLAQLTIHSAGIDSPQTRELSFACLEGSPDGLGDRPPHPPGLMFAVIFCLAVSCVCGMSRHFRQSRRRSREQVVLRRVNAALAAELPPPAPSFFAAQAKEKVERETMSQLAQLPVRNWQQLEATAAADHTDCALCMEPFRALDELRILPCKHYFHKACLDPWFRLNKYVVRTCPLCKAEPIQAAAPLELAASIEEAPLPDLRVVRL</sequence>
<dbReference type="PANTHER" id="PTHR45931">
    <property type="entry name" value="SI:CH211-59O9.10"/>
    <property type="match status" value="1"/>
</dbReference>
<feature type="domain" description="RING-type" evidence="7">
    <location>
        <begin position="273"/>
        <end position="318"/>
    </location>
</feature>
<organism evidence="8 9">
    <name type="scientific">Prymnesium parvum</name>
    <name type="common">Toxic golden alga</name>
    <dbReference type="NCBI Taxonomy" id="97485"/>
    <lineage>
        <taxon>Eukaryota</taxon>
        <taxon>Haptista</taxon>
        <taxon>Haptophyta</taxon>
        <taxon>Prymnesiophyceae</taxon>
        <taxon>Prymnesiales</taxon>
        <taxon>Prymnesiaceae</taxon>
        <taxon>Prymnesium</taxon>
    </lineage>
</organism>
<dbReference type="PROSITE" id="PS50089">
    <property type="entry name" value="ZF_RING_2"/>
    <property type="match status" value="1"/>
</dbReference>
<dbReference type="InterPro" id="IPR013083">
    <property type="entry name" value="Znf_RING/FYVE/PHD"/>
</dbReference>
<feature type="transmembrane region" description="Helical" evidence="6">
    <location>
        <begin position="183"/>
        <end position="203"/>
    </location>
</feature>
<dbReference type="GO" id="GO:0006511">
    <property type="term" value="P:ubiquitin-dependent protein catabolic process"/>
    <property type="evidence" value="ECO:0007669"/>
    <property type="project" value="TreeGrafter"/>
</dbReference>
<dbReference type="GO" id="GO:0008270">
    <property type="term" value="F:zinc ion binding"/>
    <property type="evidence" value="ECO:0007669"/>
    <property type="project" value="UniProtKB-KW"/>
</dbReference>
<protein>
    <recommendedName>
        <fullName evidence="7">RING-type domain-containing protein</fullName>
    </recommendedName>
</protein>
<evidence type="ECO:0000256" key="5">
    <source>
        <dbReference type="SAM" id="MobiDB-lite"/>
    </source>
</evidence>
<evidence type="ECO:0000256" key="1">
    <source>
        <dbReference type="ARBA" id="ARBA00022723"/>
    </source>
</evidence>
<dbReference type="Gene3D" id="3.30.40.10">
    <property type="entry name" value="Zinc/RING finger domain, C3HC4 (zinc finger)"/>
    <property type="match status" value="1"/>
</dbReference>
<accession>A0AB34JBU2</accession>
<evidence type="ECO:0000256" key="6">
    <source>
        <dbReference type="SAM" id="Phobius"/>
    </source>
</evidence>
<dbReference type="GO" id="GO:0061630">
    <property type="term" value="F:ubiquitin protein ligase activity"/>
    <property type="evidence" value="ECO:0007669"/>
    <property type="project" value="TreeGrafter"/>
</dbReference>
<evidence type="ECO:0000256" key="4">
    <source>
        <dbReference type="PROSITE-ProRule" id="PRU00175"/>
    </source>
</evidence>
<keyword evidence="6" id="KW-1133">Transmembrane helix</keyword>
<reference evidence="8 9" key="1">
    <citation type="journal article" date="2024" name="Science">
        <title>Giant polyketide synthase enzymes in the biosynthesis of giant marine polyether toxins.</title>
        <authorList>
            <person name="Fallon T.R."/>
            <person name="Shende V.V."/>
            <person name="Wierzbicki I.H."/>
            <person name="Pendleton A.L."/>
            <person name="Watervoot N.F."/>
            <person name="Auber R.P."/>
            <person name="Gonzalez D.J."/>
            <person name="Wisecaver J.H."/>
            <person name="Moore B.S."/>
        </authorList>
    </citation>
    <scope>NUCLEOTIDE SEQUENCE [LARGE SCALE GENOMIC DNA]</scope>
    <source>
        <strain evidence="8 9">12B1</strain>
    </source>
</reference>
<dbReference type="CDD" id="cd16454">
    <property type="entry name" value="RING-H2_PA-TM-RING"/>
    <property type="match status" value="1"/>
</dbReference>
<evidence type="ECO:0000256" key="3">
    <source>
        <dbReference type="ARBA" id="ARBA00022833"/>
    </source>
</evidence>
<dbReference type="GO" id="GO:0005634">
    <property type="term" value="C:nucleus"/>
    <property type="evidence" value="ECO:0007669"/>
    <property type="project" value="TreeGrafter"/>
</dbReference>